<keyword evidence="1" id="KW-1133">Transmembrane helix</keyword>
<dbReference type="RefSeq" id="XP_038739775.1">
    <property type="nucleotide sequence ID" value="XM_038894874.1"/>
</dbReference>
<dbReference type="OrthoDB" id="67965at2759"/>
<dbReference type="AlphaFoldDB" id="A0A9P6LD01"/>
<protein>
    <submittedName>
        <fullName evidence="2">Membrane protein</fullName>
    </submittedName>
</protein>
<keyword evidence="1" id="KW-0812">Transmembrane</keyword>
<dbReference type="PANTHER" id="PTHR32251">
    <property type="entry name" value="3-OXO-5-ALPHA-STEROID 4-DEHYDROGENASE"/>
    <property type="match status" value="1"/>
</dbReference>
<accession>A0A9P6LD01</accession>
<name>A0A9P6LD01_9PEZI</name>
<dbReference type="GeneID" id="62167948"/>
<dbReference type="PANTHER" id="PTHR32251:SF15">
    <property type="entry name" value="3-OXO-5-ALPHA-STEROID 4-DEHYDROGENASE (DUF1295)"/>
    <property type="match status" value="1"/>
</dbReference>
<keyword evidence="3" id="KW-1185">Reference proteome</keyword>
<evidence type="ECO:0000256" key="1">
    <source>
        <dbReference type="SAM" id="Phobius"/>
    </source>
</evidence>
<organism evidence="2 3">
    <name type="scientific">Colletotrichum karsti</name>
    <dbReference type="NCBI Taxonomy" id="1095194"/>
    <lineage>
        <taxon>Eukaryota</taxon>
        <taxon>Fungi</taxon>
        <taxon>Dikarya</taxon>
        <taxon>Ascomycota</taxon>
        <taxon>Pezizomycotina</taxon>
        <taxon>Sordariomycetes</taxon>
        <taxon>Hypocreomycetidae</taxon>
        <taxon>Glomerellales</taxon>
        <taxon>Glomerellaceae</taxon>
        <taxon>Colletotrichum</taxon>
        <taxon>Colletotrichum boninense species complex</taxon>
    </lineage>
</organism>
<feature type="transmembrane region" description="Helical" evidence="1">
    <location>
        <begin position="150"/>
        <end position="168"/>
    </location>
</feature>
<sequence length="270" mass="29531">MADPKPINRRDLTNLTEFDLVQRGVKEPSVPGILTFIGLRGLDPFLQYKLLAGGWGTSILARLGVKTIGPVSALSTSGIPPHLILLGLSFASAAKQSYWVTNLCAEKFEPGAALHVSTFNTVCNSLSSLLFLAASTSSLSSPVYHFPGTALPYQVILGAALSILGMALESASEVQRKRFKAKPENEDKVCREGPWDWARHINYGAHVIWHAGYWLAASGWVAGLSMGMFQALDFVVRGVPVLDDYCAKRYGEQWSQFKKDVKWAMIPGIY</sequence>
<reference evidence="2" key="2">
    <citation type="submission" date="2020-11" db="EMBL/GenBank/DDBJ databases">
        <title>Whole genome sequencing of Colletotrichum sp.</title>
        <authorList>
            <person name="Li H."/>
        </authorList>
    </citation>
    <scope>NUCLEOTIDE SEQUENCE</scope>
    <source>
        <strain evidence="2">CkLH20</strain>
    </source>
</reference>
<dbReference type="Gene3D" id="1.20.120.1630">
    <property type="match status" value="1"/>
</dbReference>
<keyword evidence="1" id="KW-0472">Membrane</keyword>
<reference evidence="2" key="1">
    <citation type="submission" date="2020-03" db="EMBL/GenBank/DDBJ databases">
        <authorList>
            <person name="He L."/>
        </authorList>
    </citation>
    <scope>NUCLEOTIDE SEQUENCE</scope>
    <source>
        <strain evidence="2">CkLH20</strain>
    </source>
</reference>
<evidence type="ECO:0000313" key="3">
    <source>
        <dbReference type="Proteomes" id="UP000781932"/>
    </source>
</evidence>
<evidence type="ECO:0000313" key="2">
    <source>
        <dbReference type="EMBL" id="KAF9870314.1"/>
    </source>
</evidence>
<comment type="caution">
    <text evidence="2">The sequence shown here is derived from an EMBL/GenBank/DDBJ whole genome shotgun (WGS) entry which is preliminary data.</text>
</comment>
<dbReference type="GO" id="GO:0016020">
    <property type="term" value="C:membrane"/>
    <property type="evidence" value="ECO:0007669"/>
    <property type="project" value="TreeGrafter"/>
</dbReference>
<dbReference type="Pfam" id="PF06966">
    <property type="entry name" value="DUF1295"/>
    <property type="match status" value="1"/>
</dbReference>
<dbReference type="Proteomes" id="UP000781932">
    <property type="component" value="Unassembled WGS sequence"/>
</dbReference>
<dbReference type="InterPro" id="IPR010721">
    <property type="entry name" value="UstE-like"/>
</dbReference>
<dbReference type="EMBL" id="JAATWM020000055">
    <property type="protein sequence ID" value="KAF9870314.1"/>
    <property type="molecule type" value="Genomic_DNA"/>
</dbReference>
<gene>
    <name evidence="2" type="ORF">CkaCkLH20_12161</name>
</gene>
<proteinExistence type="predicted"/>